<dbReference type="Proteomes" id="UP000887579">
    <property type="component" value="Unplaced"/>
</dbReference>
<proteinExistence type="predicted"/>
<evidence type="ECO:0000313" key="2">
    <source>
        <dbReference type="WBParaSite" id="ES5_v2.g28152.t1"/>
    </source>
</evidence>
<reference evidence="2" key="1">
    <citation type="submission" date="2022-11" db="UniProtKB">
        <authorList>
            <consortium name="WormBaseParasite"/>
        </authorList>
    </citation>
    <scope>IDENTIFICATION</scope>
</reference>
<name>A0AC34GES8_9BILA</name>
<protein>
    <submittedName>
        <fullName evidence="2">SWIM-type domain-containing protein</fullName>
    </submittedName>
</protein>
<accession>A0AC34GES8</accession>
<sequence length="310" mass="35531">MKGHFEDWTNKDPLIMNTLFGATQGTVQQKAAFDEFDPINFSNLIKKLAKTSEWQKYPELQKWANAAYRVERYFNGYGLLFRIKGGWGFDFATANFIECQNMLMKAGQKKMALQDLIVHLLDYVTKQIQSAAMTLVGVSKYHLKDHSKVLGKVKWAALTPEEKQRIMETIIGIIETSKLKGFSICIVDIPSELLPKFSEMQRFNLVQSAKTYLVFDCSPEEPEAFVVTKAKECYKVFGKETPIKCPCMINQKDVNVCQHIIAADLKFPKYKLVDKIVTFLNNEKEKHRIQRQMSREDANKGSTTSRRSGS</sequence>
<dbReference type="WBParaSite" id="ES5_v2.g28152.t1">
    <property type="protein sequence ID" value="ES5_v2.g28152.t1"/>
    <property type="gene ID" value="ES5_v2.g28152"/>
</dbReference>
<evidence type="ECO:0000313" key="1">
    <source>
        <dbReference type="Proteomes" id="UP000887579"/>
    </source>
</evidence>
<organism evidence="1 2">
    <name type="scientific">Panagrolaimus sp. ES5</name>
    <dbReference type="NCBI Taxonomy" id="591445"/>
    <lineage>
        <taxon>Eukaryota</taxon>
        <taxon>Metazoa</taxon>
        <taxon>Ecdysozoa</taxon>
        <taxon>Nematoda</taxon>
        <taxon>Chromadorea</taxon>
        <taxon>Rhabditida</taxon>
        <taxon>Tylenchina</taxon>
        <taxon>Panagrolaimomorpha</taxon>
        <taxon>Panagrolaimoidea</taxon>
        <taxon>Panagrolaimidae</taxon>
        <taxon>Panagrolaimus</taxon>
    </lineage>
</organism>